<dbReference type="GeneID" id="64218714"/>
<dbReference type="Pfam" id="PF08279">
    <property type="entry name" value="HTH_11"/>
    <property type="match status" value="1"/>
</dbReference>
<organism evidence="4 5">
    <name type="scientific">Paenibacillus larvae subsp. larvae</name>
    <dbReference type="NCBI Taxonomy" id="147375"/>
    <lineage>
        <taxon>Bacteria</taxon>
        <taxon>Bacillati</taxon>
        <taxon>Bacillota</taxon>
        <taxon>Bacilli</taxon>
        <taxon>Bacillales</taxon>
        <taxon>Paenibacillaceae</taxon>
        <taxon>Paenibacillus</taxon>
    </lineage>
</organism>
<dbReference type="InterPro" id="IPR016152">
    <property type="entry name" value="PTrfase/Anion_transptr"/>
</dbReference>
<reference evidence="5" key="1">
    <citation type="submission" date="2017-02" db="EMBL/GenBank/DDBJ databases">
        <title>Delineation of Paenibacillus larvae strains originating from foulbrood outbreaks.</title>
        <authorList>
            <person name="Beims H."/>
            <person name="Bunk B."/>
            <person name="Sproeer C."/>
            <person name="Mohr K.I."/>
            <person name="Pradella S."/>
            <person name="Guenther G."/>
            <person name="Rohde M."/>
            <person name="von der Ohe W."/>
            <person name="Steinert M."/>
        </authorList>
    </citation>
    <scope>NUCLEOTIDE SEQUENCE [LARGE SCALE GENOMIC DNA]</scope>
    <source>
        <strain evidence="5">Eric_III</strain>
    </source>
</reference>
<dbReference type="GO" id="GO:0006355">
    <property type="term" value="P:regulation of DNA-templated transcription"/>
    <property type="evidence" value="ECO:0007669"/>
    <property type="project" value="InterPro"/>
</dbReference>
<dbReference type="InterPro" id="IPR002178">
    <property type="entry name" value="PTS_EIIA_type-2_dom"/>
</dbReference>
<evidence type="ECO:0000313" key="5">
    <source>
        <dbReference type="Proteomes" id="UP000239833"/>
    </source>
</evidence>
<dbReference type="PANTHER" id="PTHR30185">
    <property type="entry name" value="CRYPTIC BETA-GLUCOSIDE BGL OPERON ANTITERMINATOR"/>
    <property type="match status" value="1"/>
</dbReference>
<proteinExistence type="predicted"/>
<keyword evidence="1" id="KW-0805">Transcription regulation</keyword>
<dbReference type="SUPFAM" id="SSF55804">
    <property type="entry name" value="Phoshotransferase/anion transport protein"/>
    <property type="match status" value="1"/>
</dbReference>
<dbReference type="PROSITE" id="PS51372">
    <property type="entry name" value="PRD_2"/>
    <property type="match status" value="1"/>
</dbReference>
<feature type="domain" description="PRD" evidence="3">
    <location>
        <begin position="306"/>
        <end position="419"/>
    </location>
</feature>
<protein>
    <submittedName>
        <fullName evidence="4">Stationary phase inducible protein CsiE</fullName>
    </submittedName>
</protein>
<evidence type="ECO:0000256" key="2">
    <source>
        <dbReference type="ARBA" id="ARBA00023163"/>
    </source>
</evidence>
<dbReference type="RefSeq" id="WP_077997413.1">
    <property type="nucleotide sequence ID" value="NZ_CP019655.1"/>
</dbReference>
<name>A0A2L1UDC5_9BACL</name>
<dbReference type="Pfam" id="PF00359">
    <property type="entry name" value="PTS_EIIA_2"/>
    <property type="match status" value="1"/>
</dbReference>
<dbReference type="InterPro" id="IPR036388">
    <property type="entry name" value="WH-like_DNA-bd_sf"/>
</dbReference>
<evidence type="ECO:0000313" key="4">
    <source>
        <dbReference type="EMBL" id="AVF26144.1"/>
    </source>
</evidence>
<dbReference type="InterPro" id="IPR050661">
    <property type="entry name" value="BglG_antiterminators"/>
</dbReference>
<dbReference type="EMBL" id="CP019655">
    <property type="protein sequence ID" value="AVF26144.1"/>
    <property type="molecule type" value="Genomic_DNA"/>
</dbReference>
<evidence type="ECO:0000256" key="1">
    <source>
        <dbReference type="ARBA" id="ARBA00023015"/>
    </source>
</evidence>
<keyword evidence="2" id="KW-0804">Transcription</keyword>
<dbReference type="Gene3D" id="1.10.10.10">
    <property type="entry name" value="Winged helix-like DNA-binding domain superfamily/Winged helix DNA-binding domain"/>
    <property type="match status" value="1"/>
</dbReference>
<accession>A0A2L1UDC5</accession>
<dbReference type="Gene3D" id="3.40.930.10">
    <property type="entry name" value="Mannitol-specific EII, Chain A"/>
    <property type="match status" value="1"/>
</dbReference>
<dbReference type="InterPro" id="IPR011608">
    <property type="entry name" value="PRD"/>
</dbReference>
<gene>
    <name evidence="4" type="ORF">ERICIII_01975</name>
</gene>
<dbReference type="AlphaFoldDB" id="A0A2L1UDC5"/>
<sequence>MIQIDNHFYLFMKVLAEKKSITNISAMAVGTDLSRRMIYYYMDRLDSLFKQVHLPLLTRIKGGGMSVTAKQAEQMLKWLNEYEQDQYILTTDERRQVILMLLLVETRQWFLFDLMELTMVSRNTVIKDIQFIKKKLAQSEHGYKLGSDKKRGYYVNMDEFSRRRKIYQFMQDFENMEQAYIFFMVKFIQSQTAIRAIEPHELLYHFSLCIKQTETILRKQYAERDVQILARTSMIFLVRALMKHEINWPDNLKDMITERLEYKAAQVLTGLFSSYLNLPVSDEEAVFYGMLLLCMQKNVDLHYKSTPFEKIGDMTFMLINYFEMVSEMHFKQREQLFENVQTLMKVLHYRHVFNLVMPTESLSYVVTQCKEIYMLTKKSLACVSASPVFKRYYPNGLTDDETASLSLYFEESLLRDQTEKVAHNIVIVSDLANVYNSLLCTHIKQLLPKAVIEGVYTVKEALDFKTIVNYCISNDRTYVHTSGETIYVSPVLSQGDKERILHIVKGPLMANRLEKLANLLDTPDIPRDELINRIENLYLSDHAEIQESQKISLLTAWNSEHTFQLSRISSLDEALNLLAAPLLQKNYIQASYMAQIRKEIVDEQKWYFIYPKVLLLHTDYRYGSFKPGVSVLYTASGLIMKDEPFLEAELIILLSTDEKMTHVPLLFDLDKLMQSSFLSELAKGVLMETAFYHAMEVSGMTDMAAFPGPANKRKEYLCYEASDHPARPKVKI</sequence>
<dbReference type="Proteomes" id="UP000239833">
    <property type="component" value="Chromosome"/>
</dbReference>
<dbReference type="InterPro" id="IPR013196">
    <property type="entry name" value="HTH_11"/>
</dbReference>
<evidence type="ECO:0000259" key="3">
    <source>
        <dbReference type="PROSITE" id="PS51372"/>
    </source>
</evidence>
<dbReference type="PANTHER" id="PTHR30185:SF18">
    <property type="entry name" value="TRANSCRIPTIONAL REGULATOR MTLR"/>
    <property type="match status" value="1"/>
</dbReference>